<evidence type="ECO:0000259" key="7">
    <source>
        <dbReference type="PROSITE" id="PS51007"/>
    </source>
</evidence>
<dbReference type="Proteomes" id="UP000618952">
    <property type="component" value="Unassembled WGS sequence"/>
</dbReference>
<keyword evidence="2 4" id="KW-0479">Metal-binding</keyword>
<accession>A0ABR7QTL9</accession>
<organism evidence="8 9">
    <name type="scientific">Arenibacter arenosicollis</name>
    <dbReference type="NCBI Taxonomy" id="2762274"/>
    <lineage>
        <taxon>Bacteria</taxon>
        <taxon>Pseudomonadati</taxon>
        <taxon>Bacteroidota</taxon>
        <taxon>Flavobacteriia</taxon>
        <taxon>Flavobacteriales</taxon>
        <taxon>Flavobacteriaceae</taxon>
        <taxon>Arenibacter</taxon>
    </lineage>
</organism>
<dbReference type="Gene3D" id="2.60.120.200">
    <property type="match status" value="1"/>
</dbReference>
<comment type="caution">
    <text evidence="8">The sequence shown here is derived from an EMBL/GenBank/DDBJ whole genome shotgun (WGS) entry which is preliminary data.</text>
</comment>
<dbReference type="InterPro" id="IPR022655">
    <property type="entry name" value="DUF1553"/>
</dbReference>
<dbReference type="InterPro" id="IPR011444">
    <property type="entry name" value="DUF1549"/>
</dbReference>
<dbReference type="PROSITE" id="PS51007">
    <property type="entry name" value="CYTC"/>
    <property type="match status" value="1"/>
</dbReference>
<evidence type="ECO:0000313" key="8">
    <source>
        <dbReference type="EMBL" id="MBC8770516.1"/>
    </source>
</evidence>
<dbReference type="Pfam" id="PF13385">
    <property type="entry name" value="Laminin_G_3"/>
    <property type="match status" value="1"/>
</dbReference>
<evidence type="ECO:0000313" key="9">
    <source>
        <dbReference type="Proteomes" id="UP000618952"/>
    </source>
</evidence>
<keyword evidence="5" id="KW-0175">Coiled coil</keyword>
<keyword evidence="9" id="KW-1185">Reference proteome</keyword>
<feature type="chain" id="PRO_5045282065" evidence="6">
    <location>
        <begin position="24"/>
        <end position="1081"/>
    </location>
</feature>
<evidence type="ECO:0000256" key="4">
    <source>
        <dbReference type="PROSITE-ProRule" id="PRU00433"/>
    </source>
</evidence>
<dbReference type="SUPFAM" id="SSF46626">
    <property type="entry name" value="Cytochrome c"/>
    <property type="match status" value="1"/>
</dbReference>
<evidence type="ECO:0000256" key="5">
    <source>
        <dbReference type="SAM" id="Coils"/>
    </source>
</evidence>
<feature type="coiled-coil region" evidence="5">
    <location>
        <begin position="691"/>
        <end position="718"/>
    </location>
</feature>
<dbReference type="InterPro" id="IPR009056">
    <property type="entry name" value="Cyt_c-like_dom"/>
</dbReference>
<proteinExistence type="predicted"/>
<dbReference type="PANTHER" id="PTHR35889">
    <property type="entry name" value="CYCLOINULO-OLIGOSACCHARIDE FRUCTANOTRANSFERASE-RELATED"/>
    <property type="match status" value="1"/>
</dbReference>
<dbReference type="InterPro" id="IPR036909">
    <property type="entry name" value="Cyt_c-like_dom_sf"/>
</dbReference>
<gene>
    <name evidence="8" type="ORF">H4O18_21155</name>
</gene>
<evidence type="ECO:0000256" key="2">
    <source>
        <dbReference type="ARBA" id="ARBA00022723"/>
    </source>
</evidence>
<name>A0ABR7QTL9_9FLAO</name>
<keyword evidence="1 4" id="KW-0349">Heme</keyword>
<protein>
    <submittedName>
        <fullName evidence="8">DUF1553 domain-containing protein</fullName>
    </submittedName>
</protein>
<dbReference type="InterPro" id="IPR013320">
    <property type="entry name" value="ConA-like_dom_sf"/>
</dbReference>
<sequence>MKYYRIYAIIGLTFLFNSCGWNAPEEVELALQQTPDIIDFNYHVKPILSDKCFSCHGPDTDNQKSDLRLDIEESALSARGDSNAKAIIPGKPGASNLIKRILSDNLSEKMPPPESNLSLNNTEIAILAKWIKQGAEYKPHWSFIKPNTAKLPPIQDLDWVKNEVDYFVLNRLEKEKLKPSVRASKESLIRRLRFDLTGLPPSLEEINAFVADTSADAYENLVDRLLASPAYGERMAADWMDVARYADSDGYLDDKHRDFSPYRDWVIKSFNENMPYDIFSTLQLAGDLIPEPTKESVLATAFNRLHKRNSEAGIIFEEFRVEYVADRVLSVGKAFMGLSMECARCHDHKYDPISQKDYYEMSAFFNSTNEFGSAVYGPGQVPGPSLLLTDKEADKVLAYIDGHIIKAEIDVKSLKESVPEDFQKWLSSPSAIRRSIENGYSGSLIAYYPFDTFLEKGNKKYFSLNKVDNSQAAVVNEPIIQKGAKNKGVFLNDFTSISLPEKMGWFDQTDPFTISLSVYPDTQYDDAALFYHCEDLRLGLKGYSMFLENNQPKFIMAFSWPTNAIQIKAKQQIPEKEWTNIAVTYDGLGKAAGLHMYLNGKEIPVEIEIDHLYKSILFQPNLHTYGFNGFGMGIRNHMKTFINGGIDELKIHNAELSALEVAYSYDPSTHGDVLKNTATSKNQSVLLSHYKMRENRNLNDALENIRELNRDKNQVLDTIQEIMVMGDLPKPRPTYLLDRGVYDAIGEEVFPGVPEEVFSFSESLPRNRLGLAQWLFDKKNPLTSRVFVNRLWQMHFGFGLVASSDDFGNQGNLPSHPKLLDWLAVKFMDSGWDIKAMNKLIVMSATYQQSSILTPKLEERDKENILLARGPSFRMSAEMIRDNALAISGLLSTKIGGPSVYPYQPEGLWDEISNKPWRYKYLQEPGEGLYRRSLYTIWKRTSGPPSMLIFDVGERGVCTVRRRQTSTPLQALVLLNDPQFLEASRVVAENLIMDYKGDVDLQLQKAFVLCTGRNPNKTELGVLSKFHKEELDRFSLSFEDAIAYISIGSSKVKPNTDPVKVAALATVVNGVMNTFEGYTIR</sequence>
<feature type="domain" description="Cytochrome c" evidence="7">
    <location>
        <begin position="327"/>
        <end position="404"/>
    </location>
</feature>
<dbReference type="Pfam" id="PF07635">
    <property type="entry name" value="PSCyt1"/>
    <property type="match status" value="1"/>
</dbReference>
<dbReference type="Pfam" id="PF07583">
    <property type="entry name" value="PSCyt2"/>
    <property type="match status" value="1"/>
</dbReference>
<dbReference type="Pfam" id="PF07587">
    <property type="entry name" value="PSD1"/>
    <property type="match status" value="1"/>
</dbReference>
<dbReference type="PANTHER" id="PTHR35889:SF3">
    <property type="entry name" value="F-BOX DOMAIN-CONTAINING PROTEIN"/>
    <property type="match status" value="1"/>
</dbReference>
<evidence type="ECO:0000256" key="1">
    <source>
        <dbReference type="ARBA" id="ARBA00022617"/>
    </source>
</evidence>
<keyword evidence="6" id="KW-0732">Signal</keyword>
<dbReference type="SUPFAM" id="SSF49899">
    <property type="entry name" value="Concanavalin A-like lectins/glucanases"/>
    <property type="match status" value="1"/>
</dbReference>
<evidence type="ECO:0000256" key="6">
    <source>
        <dbReference type="SAM" id="SignalP"/>
    </source>
</evidence>
<dbReference type="InterPro" id="IPR011429">
    <property type="entry name" value="Cyt_c_Planctomycete-type"/>
</dbReference>
<feature type="signal peptide" evidence="6">
    <location>
        <begin position="1"/>
        <end position="23"/>
    </location>
</feature>
<reference evidence="8 9" key="1">
    <citation type="submission" date="2020-08" db="EMBL/GenBank/DDBJ databases">
        <title>Arenibacter gaetbuli sp. nov., isolated from a sand dune.</title>
        <authorList>
            <person name="Park S."/>
            <person name="Yoon J.-H."/>
        </authorList>
    </citation>
    <scope>NUCLEOTIDE SEQUENCE [LARGE SCALE GENOMIC DNA]</scope>
    <source>
        <strain evidence="8 9">BSSL-BM3</strain>
    </source>
</reference>
<dbReference type="EMBL" id="JACLHY010000038">
    <property type="protein sequence ID" value="MBC8770516.1"/>
    <property type="molecule type" value="Genomic_DNA"/>
</dbReference>
<evidence type="ECO:0000256" key="3">
    <source>
        <dbReference type="ARBA" id="ARBA00023004"/>
    </source>
</evidence>
<dbReference type="RefSeq" id="WP_187588408.1">
    <property type="nucleotide sequence ID" value="NZ_JACLHY010000038.1"/>
</dbReference>
<keyword evidence="3 4" id="KW-0408">Iron</keyword>